<name>A0AAW5B3X0_9BACI</name>
<feature type="region of interest" description="Disordered" evidence="1">
    <location>
        <begin position="1"/>
        <end position="44"/>
    </location>
</feature>
<organism evidence="2 3">
    <name type="scientific">Oceanobacillus jordanicus</name>
    <dbReference type="NCBI Taxonomy" id="2867266"/>
    <lineage>
        <taxon>Bacteria</taxon>
        <taxon>Bacillati</taxon>
        <taxon>Bacillota</taxon>
        <taxon>Bacilli</taxon>
        <taxon>Bacillales</taxon>
        <taxon>Bacillaceae</taxon>
        <taxon>Oceanobacillus</taxon>
    </lineage>
</organism>
<protein>
    <submittedName>
        <fullName evidence="2">Uncharacterized protein</fullName>
    </submittedName>
</protein>
<keyword evidence="3" id="KW-1185">Reference proteome</keyword>
<evidence type="ECO:0000256" key="1">
    <source>
        <dbReference type="SAM" id="MobiDB-lite"/>
    </source>
</evidence>
<proteinExistence type="predicted"/>
<dbReference type="AlphaFoldDB" id="A0AAW5B3X0"/>
<evidence type="ECO:0000313" key="2">
    <source>
        <dbReference type="EMBL" id="MCG3418957.1"/>
    </source>
</evidence>
<comment type="caution">
    <text evidence="2">The sequence shown here is derived from an EMBL/GenBank/DDBJ whole genome shotgun (WGS) entry which is preliminary data.</text>
</comment>
<dbReference type="Proteomes" id="UP001199631">
    <property type="component" value="Unassembled WGS sequence"/>
</dbReference>
<accession>A0AAW5B3X0</accession>
<dbReference type="EMBL" id="JAIFZM010000005">
    <property type="protein sequence ID" value="MCG3418957.1"/>
    <property type="molecule type" value="Genomic_DNA"/>
</dbReference>
<feature type="compositionally biased region" description="Basic and acidic residues" evidence="1">
    <location>
        <begin position="18"/>
        <end position="33"/>
    </location>
</feature>
<sequence>MGFRYDMMGKSNQAQEIVRQRDREERILKEEKRKKGNKPQSKPINDTEYCTLWKRVTVNVENDGVAAIELITVKELKQDEVRFAFYKKEDDNLRFISRPLDVTPSVLKELLEKAKDEGIIT</sequence>
<evidence type="ECO:0000313" key="3">
    <source>
        <dbReference type="Proteomes" id="UP001199631"/>
    </source>
</evidence>
<dbReference type="RefSeq" id="WP_238019109.1">
    <property type="nucleotide sequence ID" value="NZ_JAIFZM010000005.1"/>
</dbReference>
<gene>
    <name evidence="2" type="ORF">K3T81_07335</name>
</gene>
<reference evidence="2 3" key="1">
    <citation type="journal article" date="2022" name="Evol. Bioinform. Online">
        <title>Draft Genome Sequence of Oceanobacillus jordanicus Strain GSFE11, a Halotolerant Plant Growth-Promoting Bacterial Endophyte Isolated From the Jordan Valley.</title>
        <authorList>
            <person name="Alhindi T."/>
            <person name="Albdaiwi R."/>
        </authorList>
    </citation>
    <scope>NUCLEOTIDE SEQUENCE [LARGE SCALE GENOMIC DNA]</scope>
    <source>
        <strain evidence="2 3">GSFE11</strain>
    </source>
</reference>